<evidence type="ECO:0000313" key="1">
    <source>
        <dbReference type="EMBL" id="KAJ9079124.1"/>
    </source>
</evidence>
<dbReference type="EC" id="2.7.11.21" evidence="1"/>
<proteinExistence type="predicted"/>
<dbReference type="Proteomes" id="UP001165960">
    <property type="component" value="Unassembled WGS sequence"/>
</dbReference>
<keyword evidence="1" id="KW-0418">Kinase</keyword>
<organism evidence="1 2">
    <name type="scientific">Entomophthora muscae</name>
    <dbReference type="NCBI Taxonomy" id="34485"/>
    <lineage>
        <taxon>Eukaryota</taxon>
        <taxon>Fungi</taxon>
        <taxon>Fungi incertae sedis</taxon>
        <taxon>Zoopagomycota</taxon>
        <taxon>Entomophthoromycotina</taxon>
        <taxon>Entomophthoromycetes</taxon>
        <taxon>Entomophthorales</taxon>
        <taxon>Entomophthoraceae</taxon>
        <taxon>Entomophthora</taxon>
    </lineage>
</organism>
<sequence length="67" mass="7764">MELCPLGSLQQLLSHRKTLTEPETHFYMLQLLDTVEHFKENRVIHGDLTLANILIARDMTLQARDFG</sequence>
<dbReference type="EMBL" id="QTSX02001948">
    <property type="protein sequence ID" value="KAJ9079124.1"/>
    <property type="molecule type" value="Genomic_DNA"/>
</dbReference>
<reference evidence="1" key="1">
    <citation type="submission" date="2022-04" db="EMBL/GenBank/DDBJ databases">
        <title>Genome of the entomopathogenic fungus Entomophthora muscae.</title>
        <authorList>
            <person name="Elya C."/>
            <person name="Lovett B.R."/>
            <person name="Lee E."/>
            <person name="Macias A.M."/>
            <person name="Hajek A.E."/>
            <person name="De Bivort B.L."/>
            <person name="Kasson M.T."/>
            <person name="De Fine Licht H.H."/>
            <person name="Stajich J.E."/>
        </authorList>
    </citation>
    <scope>NUCLEOTIDE SEQUENCE</scope>
    <source>
        <strain evidence="1">Berkeley</strain>
    </source>
</reference>
<gene>
    <name evidence="1" type="primary">CDC5_12</name>
    <name evidence="1" type="ORF">DSO57_1038770</name>
</gene>
<keyword evidence="1" id="KW-0808">Transferase</keyword>
<keyword evidence="2" id="KW-1185">Reference proteome</keyword>
<evidence type="ECO:0000313" key="2">
    <source>
        <dbReference type="Proteomes" id="UP001165960"/>
    </source>
</evidence>
<comment type="caution">
    <text evidence="1">The sequence shown here is derived from an EMBL/GenBank/DDBJ whole genome shotgun (WGS) entry which is preliminary data.</text>
</comment>
<accession>A0ACC2TX58</accession>
<name>A0ACC2TX58_9FUNG</name>
<protein>
    <submittedName>
        <fullName evidence="1">Cell cycle serine/threonine-protein kinase cdc5/MSD2</fullName>
        <ecNumber evidence="1">2.7.11.21</ecNumber>
    </submittedName>
</protein>